<evidence type="ECO:0000256" key="2">
    <source>
        <dbReference type="PIRNR" id="PIRNR000862"/>
    </source>
</evidence>
<dbReference type="Proteomes" id="UP000077755">
    <property type="component" value="Chromosome 6"/>
</dbReference>
<dbReference type="PIRSF" id="PIRSF000862">
    <property type="entry name" value="Steryl_ester_lip"/>
    <property type="match status" value="1"/>
</dbReference>
<name>A0A164WA67_DAUCS</name>
<evidence type="ECO:0000256" key="4">
    <source>
        <dbReference type="SAM" id="SignalP"/>
    </source>
</evidence>
<protein>
    <recommendedName>
        <fullName evidence="2">Lipase</fullName>
    </recommendedName>
</protein>
<feature type="active site" description="Charge relay system" evidence="3">
    <location>
        <position position="348"/>
    </location>
</feature>
<gene>
    <name evidence="6" type="ORF">DCAR_021131</name>
    <name evidence="7" type="ORF">DCAR_0625201</name>
</gene>
<proteinExistence type="inferred from homology"/>
<organism evidence="6">
    <name type="scientific">Daucus carota subsp. sativus</name>
    <name type="common">Carrot</name>
    <dbReference type="NCBI Taxonomy" id="79200"/>
    <lineage>
        <taxon>Eukaryota</taxon>
        <taxon>Viridiplantae</taxon>
        <taxon>Streptophyta</taxon>
        <taxon>Embryophyta</taxon>
        <taxon>Tracheophyta</taxon>
        <taxon>Spermatophyta</taxon>
        <taxon>Magnoliopsida</taxon>
        <taxon>eudicotyledons</taxon>
        <taxon>Gunneridae</taxon>
        <taxon>Pentapetalae</taxon>
        <taxon>asterids</taxon>
        <taxon>campanulids</taxon>
        <taxon>Apiales</taxon>
        <taxon>Apiaceae</taxon>
        <taxon>Apioideae</taxon>
        <taxon>Scandiceae</taxon>
        <taxon>Daucinae</taxon>
        <taxon>Daucus</taxon>
        <taxon>Daucus sect. Daucus</taxon>
    </lineage>
</organism>
<feature type="active site" description="Charge relay system" evidence="3">
    <location>
        <position position="381"/>
    </location>
</feature>
<evidence type="ECO:0000313" key="8">
    <source>
        <dbReference type="Proteomes" id="UP000077755"/>
    </source>
</evidence>
<dbReference type="FunFam" id="3.40.50.1820:FF:000126">
    <property type="entry name" value="Lipase"/>
    <property type="match status" value="1"/>
</dbReference>
<dbReference type="InterPro" id="IPR029058">
    <property type="entry name" value="AB_hydrolase_fold"/>
</dbReference>
<dbReference type="Gramene" id="KZM91504">
    <property type="protein sequence ID" value="KZM91504"/>
    <property type="gene ID" value="DCAR_021131"/>
</dbReference>
<dbReference type="PANTHER" id="PTHR11005">
    <property type="entry name" value="LYSOSOMAL ACID LIPASE-RELATED"/>
    <property type="match status" value="1"/>
</dbReference>
<dbReference type="AlphaFoldDB" id="A0A164WA67"/>
<feature type="active site" description="Nucleophile" evidence="3">
    <location>
        <position position="178"/>
    </location>
</feature>
<dbReference type="SUPFAM" id="SSF53474">
    <property type="entry name" value="alpha/beta-Hydrolases"/>
    <property type="match status" value="1"/>
</dbReference>
<reference evidence="7" key="2">
    <citation type="submission" date="2022-03" db="EMBL/GenBank/DDBJ databases">
        <title>Draft title - Genomic analysis of global carrot germplasm unveils the trajectory of domestication and the origin of high carotenoid orange carrot.</title>
        <authorList>
            <person name="Iorizzo M."/>
            <person name="Ellison S."/>
            <person name="Senalik D."/>
            <person name="Macko-Podgorni A."/>
            <person name="Grzebelus D."/>
            <person name="Bostan H."/>
            <person name="Rolling W."/>
            <person name="Curaba J."/>
            <person name="Simon P."/>
        </authorList>
    </citation>
    <scope>NUCLEOTIDE SEQUENCE</scope>
    <source>
        <tissue evidence="7">Leaf</tissue>
    </source>
</reference>
<dbReference type="OrthoDB" id="9974421at2759"/>
<evidence type="ECO:0000313" key="7">
    <source>
        <dbReference type="EMBL" id="WOH05780.1"/>
    </source>
</evidence>
<accession>A0A164WA67</accession>
<keyword evidence="2" id="KW-0378">Hydrolase</keyword>
<feature type="domain" description="Partial AB-hydrolase lipase" evidence="5">
    <location>
        <begin position="49"/>
        <end position="103"/>
    </location>
</feature>
<evidence type="ECO:0000259" key="5">
    <source>
        <dbReference type="Pfam" id="PF04083"/>
    </source>
</evidence>
<dbReference type="STRING" id="79200.A0A164WA67"/>
<evidence type="ECO:0000313" key="6">
    <source>
        <dbReference type="EMBL" id="KZM91504.1"/>
    </source>
</evidence>
<dbReference type="Pfam" id="PF04083">
    <property type="entry name" value="Abhydro_lipase"/>
    <property type="match status" value="1"/>
</dbReference>
<comment type="similarity">
    <text evidence="1 2">Belongs to the AB hydrolase superfamily. Lipase family.</text>
</comment>
<feature type="signal peptide" evidence="4">
    <location>
        <begin position="1"/>
        <end position="22"/>
    </location>
</feature>
<keyword evidence="8" id="KW-1185">Reference proteome</keyword>
<evidence type="ECO:0000256" key="1">
    <source>
        <dbReference type="ARBA" id="ARBA00010701"/>
    </source>
</evidence>
<dbReference type="GO" id="GO:0016042">
    <property type="term" value="P:lipid catabolic process"/>
    <property type="evidence" value="ECO:0007669"/>
    <property type="project" value="UniProtKB-KW"/>
</dbReference>
<dbReference type="InterPro" id="IPR006693">
    <property type="entry name" value="AB_hydrolase_lipase"/>
</dbReference>
<feature type="chain" id="PRO_5007854114" description="Lipase" evidence="4">
    <location>
        <begin position="23"/>
        <end position="405"/>
    </location>
</feature>
<keyword evidence="4" id="KW-0732">Signal</keyword>
<dbReference type="OMA" id="YACEEHT"/>
<evidence type="ECO:0000256" key="3">
    <source>
        <dbReference type="PIRSR" id="PIRSR000862-1"/>
    </source>
</evidence>
<keyword evidence="2" id="KW-0442">Lipid degradation</keyword>
<sequence>MASGLVFQIILGMFCFCGSADGTRTKLFGAKKGLSAASDDGICKSVVVPRGYVCQEHTVITQDGYILSMQNIPHGRSGGITGSRPPVLLQHGLLMDAVTWLLSPPDQSLALLLADNGFDVWLTSTRGTRYSRGHTSLSTNDAAYWDWSWDELVAYDLPATFQYVNSQTRQKLHYVGHSLGTLTALASFSKGQLVSMLRSAALLSPIAYIGQMTSPVATNAADNFLAEVMKWLGIHEFNPRGNAVLDLLKDICAKPGVDCTNLLTSFTGQNCCLNTSAVSFFLEHEPQSSSTKNMIHVAQMIRDGTIQMYDYGNADNNNQHYGQRTPPAYDMSRIPKDLPLFFAYGGADALSDVKDVKLLYDSLKDYDGDKLVFQYREDYAHADYVMAVNAKEAVYNPVIAFFRLQ</sequence>
<dbReference type="EMBL" id="LNRQ01000006">
    <property type="protein sequence ID" value="KZM91504.1"/>
    <property type="molecule type" value="Genomic_DNA"/>
</dbReference>
<dbReference type="InterPro" id="IPR025483">
    <property type="entry name" value="Lipase_euk"/>
</dbReference>
<reference evidence="6" key="1">
    <citation type="journal article" date="2016" name="Nat. Genet.">
        <title>A high-quality carrot genome assembly provides new insights into carotenoid accumulation and asterid genome evolution.</title>
        <authorList>
            <person name="Iorizzo M."/>
            <person name="Ellison S."/>
            <person name="Senalik D."/>
            <person name="Zeng P."/>
            <person name="Satapoomin P."/>
            <person name="Huang J."/>
            <person name="Bowman M."/>
            <person name="Iovene M."/>
            <person name="Sanseverino W."/>
            <person name="Cavagnaro P."/>
            <person name="Yildiz M."/>
            <person name="Macko-Podgorni A."/>
            <person name="Moranska E."/>
            <person name="Grzebelus E."/>
            <person name="Grzebelus D."/>
            <person name="Ashrafi H."/>
            <person name="Zheng Z."/>
            <person name="Cheng S."/>
            <person name="Spooner D."/>
            <person name="Van Deynze A."/>
            <person name="Simon P."/>
        </authorList>
    </citation>
    <scope>NUCLEOTIDE SEQUENCE [LARGE SCALE GENOMIC DNA]</scope>
    <source>
        <tissue evidence="6">Leaf</tissue>
    </source>
</reference>
<keyword evidence="2" id="KW-0443">Lipid metabolism</keyword>
<dbReference type="KEGG" id="dcr:108225532"/>
<dbReference type="Gene3D" id="3.40.50.1820">
    <property type="entry name" value="alpha/beta hydrolase"/>
    <property type="match status" value="1"/>
</dbReference>
<dbReference type="EMBL" id="CP093348">
    <property type="protein sequence ID" value="WOH05780.1"/>
    <property type="molecule type" value="Genomic_DNA"/>
</dbReference>
<dbReference type="GO" id="GO:0016788">
    <property type="term" value="F:hydrolase activity, acting on ester bonds"/>
    <property type="evidence" value="ECO:0007669"/>
    <property type="project" value="InterPro"/>
</dbReference>